<keyword evidence="5" id="KW-1185">Reference proteome</keyword>
<dbReference type="InterPro" id="IPR046112">
    <property type="entry name" value="DUF6049"/>
</dbReference>
<reference evidence="4 5" key="1">
    <citation type="submission" date="2024-09" db="EMBL/GenBank/DDBJ databases">
        <authorList>
            <person name="Sun Q."/>
            <person name="Mori K."/>
        </authorList>
    </citation>
    <scope>NUCLEOTIDE SEQUENCE [LARGE SCALE GENOMIC DNA]</scope>
    <source>
        <strain evidence="4 5">JCM 9626</strain>
    </source>
</reference>
<keyword evidence="2" id="KW-1133">Transmembrane helix</keyword>
<gene>
    <name evidence="4" type="ORF">ACFFRI_20410</name>
</gene>
<organism evidence="4 5">
    <name type="scientific">Nocardioides plantarum</name>
    <dbReference type="NCBI Taxonomy" id="29299"/>
    <lineage>
        <taxon>Bacteria</taxon>
        <taxon>Bacillati</taxon>
        <taxon>Actinomycetota</taxon>
        <taxon>Actinomycetes</taxon>
        <taxon>Propionibacteriales</taxon>
        <taxon>Nocardioidaceae</taxon>
        <taxon>Nocardioides</taxon>
    </lineage>
</organism>
<dbReference type="RefSeq" id="WP_140009256.1">
    <property type="nucleotide sequence ID" value="NZ_JBHMDG010000034.1"/>
</dbReference>
<evidence type="ECO:0000256" key="2">
    <source>
        <dbReference type="SAM" id="Phobius"/>
    </source>
</evidence>
<evidence type="ECO:0000256" key="3">
    <source>
        <dbReference type="SAM" id="SignalP"/>
    </source>
</evidence>
<dbReference type="Pfam" id="PF19516">
    <property type="entry name" value="DUF6049"/>
    <property type="match status" value="1"/>
</dbReference>
<name>A0ABV5KHT2_9ACTN</name>
<keyword evidence="2" id="KW-0472">Membrane</keyword>
<feature type="chain" id="PRO_5045061107" evidence="3">
    <location>
        <begin position="25"/>
        <end position="744"/>
    </location>
</feature>
<comment type="caution">
    <text evidence="4">The sequence shown here is derived from an EMBL/GenBank/DDBJ whole genome shotgun (WGS) entry which is preliminary data.</text>
</comment>
<feature type="transmembrane region" description="Helical" evidence="2">
    <location>
        <begin position="686"/>
        <end position="707"/>
    </location>
</feature>
<keyword evidence="2" id="KW-0812">Transmembrane</keyword>
<keyword evidence="3" id="KW-0732">Signal</keyword>
<proteinExistence type="predicted"/>
<accession>A0ABV5KHT2</accession>
<evidence type="ECO:0000313" key="5">
    <source>
        <dbReference type="Proteomes" id="UP001589750"/>
    </source>
</evidence>
<dbReference type="Proteomes" id="UP001589750">
    <property type="component" value="Unassembled WGS sequence"/>
</dbReference>
<dbReference type="EMBL" id="JBHMDG010000034">
    <property type="protein sequence ID" value="MFB9315420.1"/>
    <property type="molecule type" value="Genomic_DNA"/>
</dbReference>
<dbReference type="PROSITE" id="PS51318">
    <property type="entry name" value="TAT"/>
    <property type="match status" value="1"/>
</dbReference>
<feature type="region of interest" description="Disordered" evidence="1">
    <location>
        <begin position="275"/>
        <end position="308"/>
    </location>
</feature>
<evidence type="ECO:0000256" key="1">
    <source>
        <dbReference type="SAM" id="MobiDB-lite"/>
    </source>
</evidence>
<sequence length="744" mass="77680">MVGPRRFLRALAATWALSAGLVLAAPVSAPAAPADAAGVADGRTATATAARDDSSLRVTITSMTPGSLPATGDIEVTGTVTNRTDDTWRDIKLYVVDGTVIDGDVPAEPLRTPGQLAKAMTTADDEVVGSRITEPNVDVAELAPKASADYRIVVPASAIKADRTGVYWFAVHALGISDSVPYDKVADGRARTFLPYVPTRFDATPVKVSVVVPLTRSVRYAANGSLEDERAWIRDLDGGRLDRVLDLVGAAPGPVTWLVDPALVDAVAHLAAGNKPRSLGPSVSGGGGPTEEPSEEPSADAEPVAESEGAQVAARWLDRLGTALDGNEVLTLPYGDVDVAATLDRDPDLLAVSLAQRSAALEALGVDTRPVLASPNGYLDAAGIRAAEPGTRVLVSDKMFGTKAPVVADADGHRLLVASSGASQGSPGPGSSLTAVGIRQRVLAEAALRVVRSDREPLIAVVPSSWDLDDAGAFWDGLDAPWIDLTTVSGVEAATTPVDVPVDDLDYPEWQAGRELGPLTVDGVADLVRAGDTLQSLLVDNTGIGGTVTEEALTGLSYRVRLDQVAARAATARSRDWVDERLGAVKIDAPNGVTLASDQGTFVVTLANTLDHRVVVSVRARSDDGIDVTSPKRVVLAPDARETVRLTTRTTDSSVHNVELMVTDEAGTPLGSTSDLRIRSTQVGGVIWIIIGVGVGVLFVAIAVRLARRVAAARRGEPGAGRRLTRIRARNRAKGERSHPVEAT</sequence>
<feature type="signal peptide" evidence="3">
    <location>
        <begin position="1"/>
        <end position="24"/>
    </location>
</feature>
<feature type="compositionally biased region" description="Acidic residues" evidence="1">
    <location>
        <begin position="292"/>
        <end position="305"/>
    </location>
</feature>
<evidence type="ECO:0000313" key="4">
    <source>
        <dbReference type="EMBL" id="MFB9315420.1"/>
    </source>
</evidence>
<protein>
    <submittedName>
        <fullName evidence="4">DUF6049 family protein</fullName>
    </submittedName>
</protein>
<dbReference type="InterPro" id="IPR006311">
    <property type="entry name" value="TAT_signal"/>
</dbReference>